<dbReference type="GO" id="GO:0005096">
    <property type="term" value="F:GTPase activator activity"/>
    <property type="evidence" value="ECO:0007669"/>
    <property type="project" value="UniProtKB-KW"/>
</dbReference>
<dbReference type="Pfam" id="PF01412">
    <property type="entry name" value="ArfGap"/>
    <property type="match status" value="1"/>
</dbReference>
<keyword evidence="12" id="KW-1185">Reference proteome</keyword>
<dbReference type="GO" id="GO:0005547">
    <property type="term" value="F:phosphatidylinositol-3,4,5-trisphosphate binding"/>
    <property type="evidence" value="ECO:0007669"/>
    <property type="project" value="Ensembl"/>
</dbReference>
<dbReference type="InterPro" id="IPR001164">
    <property type="entry name" value="ArfGAP_dom"/>
</dbReference>
<keyword evidence="7" id="KW-0862">Zinc</keyword>
<feature type="domain" description="PH" evidence="9">
    <location>
        <begin position="129"/>
        <end position="229"/>
    </location>
</feature>
<evidence type="ECO:0000256" key="1">
    <source>
        <dbReference type="ARBA" id="ARBA00004496"/>
    </source>
</evidence>
<dbReference type="InterPro" id="IPR037851">
    <property type="entry name" value="PH2_ADAP"/>
</dbReference>
<dbReference type="InterPro" id="IPR052589">
    <property type="entry name" value="Arf-GAP_dual-PH_domain"/>
</dbReference>
<dbReference type="GO" id="GO:0005737">
    <property type="term" value="C:cytoplasm"/>
    <property type="evidence" value="ECO:0007669"/>
    <property type="project" value="UniProtKB-SubCell"/>
</dbReference>
<reference evidence="11" key="1">
    <citation type="submission" date="2025-08" db="UniProtKB">
        <authorList>
            <consortium name="Ensembl"/>
        </authorList>
    </citation>
    <scope>IDENTIFICATION</scope>
</reference>
<evidence type="ECO:0000259" key="9">
    <source>
        <dbReference type="PROSITE" id="PS50003"/>
    </source>
</evidence>
<dbReference type="InterPro" id="IPR037849">
    <property type="entry name" value="PH1_ADAP"/>
</dbReference>
<dbReference type="Pfam" id="PF00169">
    <property type="entry name" value="PH"/>
    <property type="match status" value="2"/>
</dbReference>
<dbReference type="Ensembl" id="ENSCPRT00005002970.1">
    <property type="protein sequence ID" value="ENSCPRP00005002553.1"/>
    <property type="gene ID" value="ENSCPRG00005001848.1"/>
</dbReference>
<dbReference type="PROSITE" id="PS50115">
    <property type="entry name" value="ARFGAP"/>
    <property type="match status" value="1"/>
</dbReference>
<evidence type="ECO:0000256" key="8">
    <source>
        <dbReference type="PROSITE-ProRule" id="PRU00288"/>
    </source>
</evidence>
<evidence type="ECO:0000256" key="3">
    <source>
        <dbReference type="ARBA" id="ARBA00022490"/>
    </source>
</evidence>
<dbReference type="FunFam" id="2.30.29.30:FF:000080">
    <property type="entry name" value="Arf-GAP with dual PH domain-containing protein 1"/>
    <property type="match status" value="1"/>
</dbReference>
<sequence>EMERDSGRMALLEVLRASGAGNTHCADCGVPDPEWASYKLGVFICLNCSGIHRNLPEISRVKSLRLDFWEHDLVEFMKKHGNLCAKAIYEAEVPPFYYVPQSKDCLVLREQWIRAKYERKEFVATTSISGSREGFLWKRGRDSKQFLPRQFILSASDGVLKYYTKESESPKAVISIKDLNAMFQTEKIQNPHGLQITYNEGGLTRNLFVYHESGKEIVDWFNAIRAARFHYLRTTFPTVPVSELVPKITRRYFKEGYMKKTGPTHKEVFKKRWFSLDSQERNLIYFKDPLAAFETGRVIIGSKEHGYEVRASLPRGVKGKRWKAGLTIVTPKREFVFTCENDREQKEWMEALNEIISQSLEIFLYTSNSHQGCCEIL</sequence>
<dbReference type="GO" id="GO:0043533">
    <property type="term" value="F:inositol 1,3,4,5 tetrakisphosphate binding"/>
    <property type="evidence" value="ECO:0007669"/>
    <property type="project" value="Ensembl"/>
</dbReference>
<evidence type="ECO:0000256" key="2">
    <source>
        <dbReference type="ARBA" id="ARBA00022468"/>
    </source>
</evidence>
<keyword evidence="2" id="KW-0343">GTPase activation</keyword>
<reference evidence="11" key="2">
    <citation type="submission" date="2025-09" db="UniProtKB">
        <authorList>
            <consortium name="Ensembl"/>
        </authorList>
    </citation>
    <scope>IDENTIFICATION</scope>
</reference>
<keyword evidence="5" id="KW-0677">Repeat</keyword>
<dbReference type="Gene3D" id="1.10.220.150">
    <property type="entry name" value="Arf GTPase activating protein"/>
    <property type="match status" value="1"/>
</dbReference>
<evidence type="ECO:0000256" key="7">
    <source>
        <dbReference type="ARBA" id="ARBA00022833"/>
    </source>
</evidence>
<dbReference type="FunFam" id="1.10.220.150:FF:000011">
    <property type="entry name" value="Arf-GAP with dual PH domain-containing protein 1"/>
    <property type="match status" value="1"/>
</dbReference>
<dbReference type="SUPFAM" id="SSF50729">
    <property type="entry name" value="PH domain-like"/>
    <property type="match status" value="2"/>
</dbReference>
<dbReference type="InterPro" id="IPR001849">
    <property type="entry name" value="PH_domain"/>
</dbReference>
<keyword evidence="3" id="KW-0963">Cytoplasm</keyword>
<keyword evidence="6 8" id="KW-0863">Zinc-finger</keyword>
<dbReference type="AlphaFoldDB" id="A0A7M4E0M0"/>
<dbReference type="GO" id="GO:1902936">
    <property type="term" value="F:phosphatidylinositol bisphosphate binding"/>
    <property type="evidence" value="ECO:0007669"/>
    <property type="project" value="InterPro"/>
</dbReference>
<dbReference type="GO" id="GO:0005886">
    <property type="term" value="C:plasma membrane"/>
    <property type="evidence" value="ECO:0007669"/>
    <property type="project" value="Ensembl"/>
</dbReference>
<dbReference type="PANTHER" id="PTHR46021">
    <property type="entry name" value="ARF-GAP WITH DUAL PH DOMAIN-CONTAINING PROTEIN 1-LIKE PROTEIN"/>
    <property type="match status" value="1"/>
</dbReference>
<dbReference type="InterPro" id="IPR037278">
    <property type="entry name" value="ARFGAP/RecO"/>
</dbReference>
<accession>A0A7M4E0M0</accession>
<evidence type="ECO:0000313" key="11">
    <source>
        <dbReference type="Ensembl" id="ENSCPRP00005002553.1"/>
    </source>
</evidence>
<dbReference type="InterPro" id="IPR038508">
    <property type="entry name" value="ArfGAP_dom_sf"/>
</dbReference>
<protein>
    <submittedName>
        <fullName evidence="11">ArfGAP with dual PH domains 2</fullName>
    </submittedName>
</protein>
<dbReference type="CDD" id="cd13252">
    <property type="entry name" value="PH1_ADAP"/>
    <property type="match status" value="1"/>
</dbReference>
<feature type="domain" description="PH" evidence="9">
    <location>
        <begin position="251"/>
        <end position="357"/>
    </location>
</feature>
<comment type="subcellular location">
    <subcellularLocation>
        <location evidence="1">Cytoplasm</location>
    </subcellularLocation>
</comment>
<gene>
    <name evidence="11" type="primary">ADAP2</name>
</gene>
<evidence type="ECO:0000256" key="6">
    <source>
        <dbReference type="ARBA" id="ARBA00022771"/>
    </source>
</evidence>
<proteinExistence type="predicted"/>
<feature type="domain" description="Arf-GAP" evidence="10">
    <location>
        <begin position="9"/>
        <end position="133"/>
    </location>
</feature>
<evidence type="ECO:0000313" key="12">
    <source>
        <dbReference type="Proteomes" id="UP000594220"/>
    </source>
</evidence>
<dbReference type="PROSITE" id="PS50003">
    <property type="entry name" value="PH_DOMAIN"/>
    <property type="match status" value="2"/>
</dbReference>
<dbReference type="FunFam" id="2.30.29.30:FF:000099">
    <property type="entry name" value="Arf-GAP with dual PH domain-containing protein 1"/>
    <property type="match status" value="1"/>
</dbReference>
<dbReference type="SUPFAM" id="SSF57863">
    <property type="entry name" value="ArfGap/RecO-like zinc finger"/>
    <property type="match status" value="1"/>
</dbReference>
<organism evidence="11 12">
    <name type="scientific">Crocodylus porosus</name>
    <name type="common">Saltwater crocodile</name>
    <name type="synonym">Estuarine crocodile</name>
    <dbReference type="NCBI Taxonomy" id="8502"/>
    <lineage>
        <taxon>Eukaryota</taxon>
        <taxon>Metazoa</taxon>
        <taxon>Chordata</taxon>
        <taxon>Craniata</taxon>
        <taxon>Vertebrata</taxon>
        <taxon>Euteleostomi</taxon>
        <taxon>Archelosauria</taxon>
        <taxon>Archosauria</taxon>
        <taxon>Crocodylia</taxon>
        <taxon>Longirostres</taxon>
        <taxon>Crocodylidae</taxon>
        <taxon>Crocodylus</taxon>
    </lineage>
</organism>
<dbReference type="SMART" id="SM00233">
    <property type="entry name" value="PH"/>
    <property type="match status" value="2"/>
</dbReference>
<evidence type="ECO:0000256" key="4">
    <source>
        <dbReference type="ARBA" id="ARBA00022723"/>
    </source>
</evidence>
<dbReference type="PANTHER" id="PTHR46021:SF6">
    <property type="entry name" value="ARF-GAP WITH DUAL PH DOMAIN-CONTAINING PROTEIN 2"/>
    <property type="match status" value="1"/>
</dbReference>
<dbReference type="InterPro" id="IPR011993">
    <property type="entry name" value="PH-like_dom_sf"/>
</dbReference>
<dbReference type="CDD" id="cd01251">
    <property type="entry name" value="PH2_ADAP"/>
    <property type="match status" value="1"/>
</dbReference>
<dbReference type="PRINTS" id="PR00405">
    <property type="entry name" value="REVINTRACTNG"/>
</dbReference>
<dbReference type="GO" id="GO:0008270">
    <property type="term" value="F:zinc ion binding"/>
    <property type="evidence" value="ECO:0007669"/>
    <property type="project" value="UniProtKB-KW"/>
</dbReference>
<dbReference type="OMA" id="CENDKEQ"/>
<dbReference type="GO" id="GO:0007507">
    <property type="term" value="P:heart development"/>
    <property type="evidence" value="ECO:0007669"/>
    <property type="project" value="Ensembl"/>
</dbReference>
<dbReference type="Proteomes" id="UP000594220">
    <property type="component" value="Unplaced"/>
</dbReference>
<dbReference type="Gene3D" id="2.30.29.30">
    <property type="entry name" value="Pleckstrin-homology domain (PH domain)/Phosphotyrosine-binding domain (PTB)"/>
    <property type="match status" value="2"/>
</dbReference>
<evidence type="ECO:0000256" key="5">
    <source>
        <dbReference type="ARBA" id="ARBA00022737"/>
    </source>
</evidence>
<evidence type="ECO:0000259" key="10">
    <source>
        <dbReference type="PROSITE" id="PS50115"/>
    </source>
</evidence>
<name>A0A7M4E0M0_CROPO</name>
<keyword evidence="4" id="KW-0479">Metal-binding</keyword>
<dbReference type="SMART" id="SM00105">
    <property type="entry name" value="ArfGap"/>
    <property type="match status" value="1"/>
</dbReference>
<dbReference type="GeneTree" id="ENSGT00940000156498"/>